<evidence type="ECO:0000313" key="3">
    <source>
        <dbReference type="Proteomes" id="UP000509750"/>
    </source>
</evidence>
<reference evidence="2 3" key="1">
    <citation type="submission" date="2020-07" db="EMBL/GenBank/DDBJ databases">
        <title>Gai3-2, isolated from salt lake.</title>
        <authorList>
            <person name="Cui H."/>
            <person name="Shi X."/>
        </authorList>
    </citation>
    <scope>NUCLEOTIDE SEQUENCE [LARGE SCALE GENOMIC DNA]</scope>
    <source>
        <strain evidence="2 3">Gai3-2</strain>
    </source>
</reference>
<keyword evidence="1" id="KW-0472">Membrane</keyword>
<keyword evidence="1" id="KW-0812">Transmembrane</keyword>
<keyword evidence="1" id="KW-1133">Transmembrane helix</keyword>
<dbReference type="Proteomes" id="UP000509750">
    <property type="component" value="Chromosome"/>
</dbReference>
<accession>A0A7D5GGE4</accession>
<dbReference type="Pfam" id="PF04307">
    <property type="entry name" value="YdjM"/>
    <property type="match status" value="1"/>
</dbReference>
<evidence type="ECO:0000313" key="2">
    <source>
        <dbReference type="EMBL" id="QLG29028.1"/>
    </source>
</evidence>
<feature type="transmembrane region" description="Helical" evidence="1">
    <location>
        <begin position="27"/>
        <end position="47"/>
    </location>
</feature>
<keyword evidence="2" id="KW-0378">Hydrolase</keyword>
<gene>
    <name evidence="2" type="ORF">HUG10_16445</name>
</gene>
<dbReference type="InterPro" id="IPR007404">
    <property type="entry name" value="YdjM-like"/>
</dbReference>
<dbReference type="OrthoDB" id="199847at2157"/>
<dbReference type="KEGG" id="halg:HUG10_16445"/>
<feature type="transmembrane region" description="Helical" evidence="1">
    <location>
        <begin position="126"/>
        <end position="145"/>
    </location>
</feature>
<dbReference type="GeneID" id="56030456"/>
<feature type="transmembrane region" description="Helical" evidence="1">
    <location>
        <begin position="5"/>
        <end position="21"/>
    </location>
</feature>
<keyword evidence="3" id="KW-1185">Reference proteome</keyword>
<protein>
    <submittedName>
        <fullName evidence="2">Metal-dependent hydrolase</fullName>
    </submittedName>
</protein>
<name>A0A7D5GGE4_9EURY</name>
<dbReference type="GO" id="GO:0016787">
    <property type="term" value="F:hydrolase activity"/>
    <property type="evidence" value="ECO:0007669"/>
    <property type="project" value="UniProtKB-KW"/>
</dbReference>
<dbReference type="AlphaFoldDB" id="A0A7D5GGE4"/>
<dbReference type="EMBL" id="CP058529">
    <property type="protein sequence ID" value="QLG29028.1"/>
    <property type="molecule type" value="Genomic_DNA"/>
</dbReference>
<proteinExistence type="predicted"/>
<dbReference type="RefSeq" id="WP_179170602.1">
    <property type="nucleotide sequence ID" value="NZ_CP058529.1"/>
</dbReference>
<sequence length="165" mass="17891">MNKRGHIVNAVLLGAGIGYLLEPSGSIATLRSVFVVGIPIVLGALFPDIDTEFGTHRKTFHNVWVLAIFVAFPYYTGNLQYVWLGIATHYALDLLGNVKGMAVLYPYPEMYDIPVGVPVTSKWADVVTLLVTAFELAVVAGLVHVGRAELLRNPTLTTVVDSLPV</sequence>
<evidence type="ECO:0000256" key="1">
    <source>
        <dbReference type="SAM" id="Phobius"/>
    </source>
</evidence>
<organism evidence="2 3">
    <name type="scientific">Halorarum halophilum</name>
    <dbReference type="NCBI Taxonomy" id="2743090"/>
    <lineage>
        <taxon>Archaea</taxon>
        <taxon>Methanobacteriati</taxon>
        <taxon>Methanobacteriota</taxon>
        <taxon>Stenosarchaea group</taxon>
        <taxon>Halobacteria</taxon>
        <taxon>Halobacteriales</taxon>
        <taxon>Haloferacaceae</taxon>
        <taxon>Halorarum</taxon>
    </lineage>
</organism>
<feature type="transmembrane region" description="Helical" evidence="1">
    <location>
        <begin position="59"/>
        <end position="76"/>
    </location>
</feature>